<feature type="signal peptide" evidence="1">
    <location>
        <begin position="1"/>
        <end position="17"/>
    </location>
</feature>
<dbReference type="AlphaFoldDB" id="A0A371DRT5"/>
<feature type="domain" description="Glycoside hydrolase family 44 catalytic" evidence="2">
    <location>
        <begin position="312"/>
        <end position="528"/>
    </location>
</feature>
<gene>
    <name evidence="3" type="ORF">OH76DRAFT_1339899</name>
</gene>
<dbReference type="OrthoDB" id="3180848at2759"/>
<dbReference type="Gene3D" id="2.60.40.1180">
    <property type="entry name" value="Golgi alpha-mannosidase II"/>
    <property type="match status" value="1"/>
</dbReference>
<dbReference type="SUPFAM" id="SSF51445">
    <property type="entry name" value="(Trans)glycosidases"/>
    <property type="match status" value="1"/>
</dbReference>
<dbReference type="InterPro" id="IPR017853">
    <property type="entry name" value="GH"/>
</dbReference>
<dbReference type="EMBL" id="KZ857383">
    <property type="protein sequence ID" value="RDX55250.1"/>
    <property type="molecule type" value="Genomic_DNA"/>
</dbReference>
<evidence type="ECO:0000313" key="3">
    <source>
        <dbReference type="EMBL" id="RDX55250.1"/>
    </source>
</evidence>
<evidence type="ECO:0000256" key="1">
    <source>
        <dbReference type="SAM" id="SignalP"/>
    </source>
</evidence>
<dbReference type="Pfam" id="PF12891">
    <property type="entry name" value="Glyco_hydro_44"/>
    <property type="match status" value="1"/>
</dbReference>
<sequence length="748" mass="79897">MMLGYVALLALGLLAGADETVYAPGSGALAPGWENWSWSSTIDFASTAGPGGVEAISVTAGSYAALSLFDETAFENKFAGLRFDISGAQPDLSLSFSSSTDSDSSASFPLTAMSSAVTATGWTTITVDFGNLPGNGGVLPADSWDRINFQAGGNGATFSVTNIVLLSEIIVTPKFLSAEPLAGNVIAVTHQGAVDLSQVSVKLNNATVALKQGTTYSPADTPALTITYFTLSKPIVPGSLVITTGGNATGTFSHTIPALKYGTINIANVKDISSDIYGVNFPTDADAIALLGTTVSRWGGNAVTAYNPFGQFTNAGNDWYFENRVADPPDADAWIGWVSGAQSKSLLTIPALDWVSKDATSYSYPKSVYPDQVAYDPYNADAGNGQFANGSWVAPLPQTNVYEPWNTSLAAQWLSGLTHKPDIVTVDNEIEIASNTHQDMHPDPLSFDEELQRVIDTATMAKSVLPDVQVAAPSTCAWWFYWTSEVGYADNAAHDNQDFLPWFLAQMQTASTKAGKRLLDYLDIHYYYAADTSANDAAAKALRLRMTKSLWDPDYTDESYIGTSVPAQWNEPNPNQVWLIPRMKQLIGQHYPGTKLSISEWSSTADTDITGGLVTVDQLGIYGREGVDAATYWGTVDTKGPVGLAFWLFRGNGTHFGSKSVQVNMAKRDEDVLGVYASTSDGKKPSLVIVNKDVVPVNLAISNIPAGTYFLRHFGGAAGIAKWQTTITVSANSNLVVPAYTAVFLQQQ</sequence>
<reference evidence="3 4" key="1">
    <citation type="journal article" date="2018" name="Biotechnol. Biofuels">
        <title>Integrative visual omics of the white-rot fungus Polyporus brumalis exposes the biotechnological potential of its oxidative enzymes for delignifying raw plant biomass.</title>
        <authorList>
            <person name="Miyauchi S."/>
            <person name="Rancon A."/>
            <person name="Drula E."/>
            <person name="Hage H."/>
            <person name="Chaduli D."/>
            <person name="Favel A."/>
            <person name="Grisel S."/>
            <person name="Henrissat B."/>
            <person name="Herpoel-Gimbert I."/>
            <person name="Ruiz-Duenas F.J."/>
            <person name="Chevret D."/>
            <person name="Hainaut M."/>
            <person name="Lin J."/>
            <person name="Wang M."/>
            <person name="Pangilinan J."/>
            <person name="Lipzen A."/>
            <person name="Lesage-Meessen L."/>
            <person name="Navarro D."/>
            <person name="Riley R."/>
            <person name="Grigoriev I.V."/>
            <person name="Zhou S."/>
            <person name="Raouche S."/>
            <person name="Rosso M.N."/>
        </authorList>
    </citation>
    <scope>NUCLEOTIDE SEQUENCE [LARGE SCALE GENOMIC DNA]</scope>
    <source>
        <strain evidence="3 4">BRFM 1820</strain>
    </source>
</reference>
<dbReference type="InterPro" id="IPR013780">
    <property type="entry name" value="Glyco_hydro_b"/>
</dbReference>
<feature type="chain" id="PRO_5016868705" description="Glycoside hydrolase family 44 catalytic domain-containing protein" evidence="1">
    <location>
        <begin position="18"/>
        <end position="748"/>
    </location>
</feature>
<dbReference type="InterPro" id="IPR024745">
    <property type="entry name" value="GH44_cat"/>
</dbReference>
<name>A0A371DRT5_9APHY</name>
<dbReference type="Gene3D" id="2.60.120.430">
    <property type="entry name" value="Galactose-binding lectin"/>
    <property type="match status" value="1"/>
</dbReference>
<evidence type="ECO:0000259" key="2">
    <source>
        <dbReference type="Pfam" id="PF12891"/>
    </source>
</evidence>
<keyword evidence="1" id="KW-0732">Signal</keyword>
<protein>
    <recommendedName>
        <fullName evidence="2">Glycoside hydrolase family 44 catalytic domain-containing protein</fullName>
    </recommendedName>
</protein>
<proteinExistence type="predicted"/>
<organism evidence="3 4">
    <name type="scientific">Lentinus brumalis</name>
    <dbReference type="NCBI Taxonomy" id="2498619"/>
    <lineage>
        <taxon>Eukaryota</taxon>
        <taxon>Fungi</taxon>
        <taxon>Dikarya</taxon>
        <taxon>Basidiomycota</taxon>
        <taxon>Agaricomycotina</taxon>
        <taxon>Agaricomycetes</taxon>
        <taxon>Polyporales</taxon>
        <taxon>Polyporaceae</taxon>
        <taxon>Lentinus</taxon>
    </lineage>
</organism>
<evidence type="ECO:0000313" key="4">
    <source>
        <dbReference type="Proteomes" id="UP000256964"/>
    </source>
</evidence>
<dbReference type="Proteomes" id="UP000256964">
    <property type="component" value="Unassembled WGS sequence"/>
</dbReference>
<dbReference type="Gene3D" id="3.20.20.80">
    <property type="entry name" value="Glycosidases"/>
    <property type="match status" value="1"/>
</dbReference>
<keyword evidence="4" id="KW-1185">Reference proteome</keyword>
<accession>A0A371DRT5</accession>